<dbReference type="GO" id="GO:0005524">
    <property type="term" value="F:ATP binding"/>
    <property type="evidence" value="ECO:0007669"/>
    <property type="project" value="UniProtKB-KW"/>
</dbReference>
<keyword evidence="3 6" id="KW-0067">ATP-binding</keyword>
<name>A0ABX1H0H8_9ACTN</name>
<keyword evidence="1" id="KW-0813">Transport</keyword>
<evidence type="ECO:0000313" key="6">
    <source>
        <dbReference type="EMBL" id="NKI41861.1"/>
    </source>
</evidence>
<reference evidence="6 7" key="1">
    <citation type="submission" date="2020-04" db="EMBL/GenBank/DDBJ databases">
        <title>Phylogenetic Diversity and Antibacterial Activity against Ralstonia solanacearum of Endophytic Actinomycete Isolated from Moss.</title>
        <authorList>
            <person name="Zhuang X."/>
        </authorList>
    </citation>
    <scope>NUCLEOTIDE SEQUENCE [LARGE SCALE GENOMIC DNA]</scope>
    <source>
        <strain evidence="6 7">LD120</strain>
    </source>
</reference>
<accession>A0ABX1H0H8</accession>
<dbReference type="Pfam" id="PF00005">
    <property type="entry name" value="ABC_tran"/>
    <property type="match status" value="1"/>
</dbReference>
<dbReference type="EMBL" id="JAAWWP010000005">
    <property type="protein sequence ID" value="NKI41861.1"/>
    <property type="molecule type" value="Genomic_DNA"/>
</dbReference>
<keyword evidence="7" id="KW-1185">Reference proteome</keyword>
<protein>
    <submittedName>
        <fullName evidence="6">ABC transporter ATP-binding protein</fullName>
    </submittedName>
</protein>
<feature type="domain" description="ABC transporter" evidence="5">
    <location>
        <begin position="36"/>
        <end position="277"/>
    </location>
</feature>
<dbReference type="PROSITE" id="PS00211">
    <property type="entry name" value="ABC_TRANSPORTER_1"/>
    <property type="match status" value="1"/>
</dbReference>
<dbReference type="Gene3D" id="3.40.50.300">
    <property type="entry name" value="P-loop containing nucleotide triphosphate hydrolases"/>
    <property type="match status" value="1"/>
</dbReference>
<evidence type="ECO:0000256" key="4">
    <source>
        <dbReference type="SAM" id="MobiDB-lite"/>
    </source>
</evidence>
<dbReference type="SMART" id="SM00382">
    <property type="entry name" value="AAA"/>
    <property type="match status" value="1"/>
</dbReference>
<dbReference type="CDD" id="cd03219">
    <property type="entry name" value="ABC_Mj1267_LivG_branched"/>
    <property type="match status" value="1"/>
</dbReference>
<feature type="region of interest" description="Disordered" evidence="4">
    <location>
        <begin position="1"/>
        <end position="31"/>
    </location>
</feature>
<dbReference type="RefSeq" id="WP_168538464.1">
    <property type="nucleotide sequence ID" value="NZ_JAAWWP010000005.1"/>
</dbReference>
<dbReference type="InterPro" id="IPR051120">
    <property type="entry name" value="ABC_AA/LPS_Transport"/>
</dbReference>
<feature type="compositionally biased region" description="Low complexity" evidence="4">
    <location>
        <begin position="18"/>
        <end position="28"/>
    </location>
</feature>
<dbReference type="InterPro" id="IPR017871">
    <property type="entry name" value="ABC_transporter-like_CS"/>
</dbReference>
<dbReference type="InterPro" id="IPR027417">
    <property type="entry name" value="P-loop_NTPase"/>
</dbReference>
<dbReference type="PANTHER" id="PTHR45772">
    <property type="entry name" value="CONSERVED COMPONENT OF ABC TRANSPORTER FOR NATURAL AMINO ACIDS-RELATED"/>
    <property type="match status" value="1"/>
</dbReference>
<evidence type="ECO:0000256" key="1">
    <source>
        <dbReference type="ARBA" id="ARBA00022448"/>
    </source>
</evidence>
<sequence>MSRYEDAAAGTAGGEGAGRAPAPGKALGTGRAEPVLQLTDVRRRFGSLTAVDGVSLSLPPGARHAVIGPNGAGKTTLLNLIAGTDRPDSGTLRLDGTDIARLGPGRRNRLGIARSFQQPTAVAELSALDNIVLASWRHHGTGRGLWRSPRRHRQLTERALRRLDEVGLAPVAHRPAGALSHGQRRLLDLAAALSGTPRLLLLDEPAAGLTDTDIARLLDVLARLDTDTAVILVEHHSEVVARFARTVTVLAAGRALITAPTREALAHPEVREAYLESVPAEETP</sequence>
<evidence type="ECO:0000256" key="3">
    <source>
        <dbReference type="ARBA" id="ARBA00022840"/>
    </source>
</evidence>
<organism evidence="6 7">
    <name type="scientific">Streptomyces physcomitrii</name>
    <dbReference type="NCBI Taxonomy" id="2724184"/>
    <lineage>
        <taxon>Bacteria</taxon>
        <taxon>Bacillati</taxon>
        <taxon>Actinomycetota</taxon>
        <taxon>Actinomycetes</taxon>
        <taxon>Kitasatosporales</taxon>
        <taxon>Streptomycetaceae</taxon>
        <taxon>Streptomyces</taxon>
    </lineage>
</organism>
<dbReference type="Proteomes" id="UP000772196">
    <property type="component" value="Unassembled WGS sequence"/>
</dbReference>
<evidence type="ECO:0000313" key="7">
    <source>
        <dbReference type="Proteomes" id="UP000772196"/>
    </source>
</evidence>
<dbReference type="InterPro" id="IPR003439">
    <property type="entry name" value="ABC_transporter-like_ATP-bd"/>
</dbReference>
<keyword evidence="2" id="KW-0547">Nucleotide-binding</keyword>
<dbReference type="PANTHER" id="PTHR45772:SF2">
    <property type="entry name" value="ABC TRANSPORTER ATP-BINDING PROTEIN"/>
    <property type="match status" value="1"/>
</dbReference>
<comment type="caution">
    <text evidence="6">The sequence shown here is derived from an EMBL/GenBank/DDBJ whole genome shotgun (WGS) entry which is preliminary data.</text>
</comment>
<evidence type="ECO:0000256" key="2">
    <source>
        <dbReference type="ARBA" id="ARBA00022741"/>
    </source>
</evidence>
<gene>
    <name evidence="6" type="ORF">HFV08_11540</name>
</gene>
<dbReference type="InterPro" id="IPR003593">
    <property type="entry name" value="AAA+_ATPase"/>
</dbReference>
<dbReference type="PROSITE" id="PS50893">
    <property type="entry name" value="ABC_TRANSPORTER_2"/>
    <property type="match status" value="1"/>
</dbReference>
<dbReference type="SUPFAM" id="SSF52540">
    <property type="entry name" value="P-loop containing nucleoside triphosphate hydrolases"/>
    <property type="match status" value="1"/>
</dbReference>
<evidence type="ECO:0000259" key="5">
    <source>
        <dbReference type="PROSITE" id="PS50893"/>
    </source>
</evidence>
<proteinExistence type="predicted"/>